<dbReference type="RefSeq" id="WP_101266042.1">
    <property type="nucleotide sequence ID" value="NZ_NWTK01000005.1"/>
</dbReference>
<accession>A0A2N3KV20</accession>
<dbReference type="EMBL" id="NWTK01000005">
    <property type="protein sequence ID" value="PKR54431.1"/>
    <property type="molecule type" value="Genomic_DNA"/>
</dbReference>
<protein>
    <submittedName>
        <fullName evidence="1">Uncharacterized protein</fullName>
    </submittedName>
</protein>
<organism evidence="1 2">
    <name type="scientific">Thalassospira marina</name>
    <dbReference type="NCBI Taxonomy" id="2048283"/>
    <lineage>
        <taxon>Bacteria</taxon>
        <taxon>Pseudomonadati</taxon>
        <taxon>Pseudomonadota</taxon>
        <taxon>Alphaproteobacteria</taxon>
        <taxon>Rhodospirillales</taxon>
        <taxon>Thalassospiraceae</taxon>
        <taxon>Thalassospira</taxon>
    </lineage>
</organism>
<dbReference type="AlphaFoldDB" id="A0A2N3KV20"/>
<dbReference type="Proteomes" id="UP000233597">
    <property type="component" value="Unassembled WGS sequence"/>
</dbReference>
<gene>
    <name evidence="1" type="ORF">COO20_09890</name>
</gene>
<proteinExistence type="predicted"/>
<sequence>MNAAQEVQAFLDRVRGRSLEPEKASVHFYHGGWESIELATLQALVNEATLKELVATPVPGPQFPISALDCSADDDGGWNLEGSGLCSVSHFSAALEAWFRGRSPVANPGVGRKAIAAAADALGASPDVVIMAGLHCRVISSVDGGYQIRPPRRDVPEDYGLIAAIQLISVAHGDAEGSMPVADIAAYLNLSRDVIRRVVPAAGAGPSVMYIENDRIVHEGVE</sequence>
<name>A0A2N3KV20_9PROT</name>
<evidence type="ECO:0000313" key="2">
    <source>
        <dbReference type="Proteomes" id="UP000233597"/>
    </source>
</evidence>
<reference evidence="1 2" key="1">
    <citation type="submission" date="2017-09" db="EMBL/GenBank/DDBJ databases">
        <title>Biodiversity and function of Thalassospira species in the particle-attached aromatic-hydrocarbon-degrading consortia from the surface seawater of the South China Sea.</title>
        <authorList>
            <person name="Dong C."/>
            <person name="Liu R."/>
            <person name="Shao Z."/>
        </authorList>
    </citation>
    <scope>NUCLEOTIDE SEQUENCE [LARGE SCALE GENOMIC DNA]</scope>
    <source>
        <strain evidence="1 2">CSC1P2</strain>
    </source>
</reference>
<comment type="caution">
    <text evidence="1">The sequence shown here is derived from an EMBL/GenBank/DDBJ whole genome shotgun (WGS) entry which is preliminary data.</text>
</comment>
<evidence type="ECO:0000313" key="1">
    <source>
        <dbReference type="EMBL" id="PKR54431.1"/>
    </source>
</evidence>